<accession>A0ABR4N2W0</accession>
<evidence type="ECO:0000259" key="1">
    <source>
        <dbReference type="PROSITE" id="PS50011"/>
    </source>
</evidence>
<comment type="caution">
    <text evidence="2">The sequence shown here is derived from an EMBL/GenBank/DDBJ whole genome shotgun (WGS) entry which is preliminary data.</text>
</comment>
<dbReference type="Proteomes" id="UP001527925">
    <property type="component" value="Unassembled WGS sequence"/>
</dbReference>
<dbReference type="InterPro" id="IPR008271">
    <property type="entry name" value="Ser/Thr_kinase_AS"/>
</dbReference>
<dbReference type="PANTHER" id="PTHR23257">
    <property type="entry name" value="SERINE-THREONINE PROTEIN KINASE"/>
    <property type="match status" value="1"/>
</dbReference>
<evidence type="ECO:0000313" key="2">
    <source>
        <dbReference type="EMBL" id="KAL2913881.1"/>
    </source>
</evidence>
<sequence length="113" mass="12323">MPLMSNDARDHVSIHTNMSINERIGILLDTARGMQYLHHTQQRVIHGDLKASNILIGAAADAALCLLCPLLADNWSRILTAGDDGRARICDFGLSFVKADSDVDAPLRTDAVR</sequence>
<gene>
    <name evidence="2" type="ORF">HK105_206615</name>
</gene>
<proteinExistence type="predicted"/>
<dbReference type="SUPFAM" id="SSF56112">
    <property type="entry name" value="Protein kinase-like (PK-like)"/>
    <property type="match status" value="1"/>
</dbReference>
<dbReference type="PROSITE" id="PS00108">
    <property type="entry name" value="PROTEIN_KINASE_ST"/>
    <property type="match status" value="1"/>
</dbReference>
<feature type="domain" description="Protein kinase" evidence="1">
    <location>
        <begin position="1"/>
        <end position="113"/>
    </location>
</feature>
<protein>
    <recommendedName>
        <fullName evidence="1">Protein kinase domain-containing protein</fullName>
    </recommendedName>
</protein>
<evidence type="ECO:0000313" key="3">
    <source>
        <dbReference type="Proteomes" id="UP001527925"/>
    </source>
</evidence>
<dbReference type="Gene3D" id="1.10.510.10">
    <property type="entry name" value="Transferase(Phosphotransferase) domain 1"/>
    <property type="match status" value="1"/>
</dbReference>
<dbReference type="InterPro" id="IPR050167">
    <property type="entry name" value="Ser_Thr_protein_kinase"/>
</dbReference>
<name>A0ABR4N2W0_9FUNG</name>
<dbReference type="Pfam" id="PF00069">
    <property type="entry name" value="Pkinase"/>
    <property type="match status" value="1"/>
</dbReference>
<keyword evidence="3" id="KW-1185">Reference proteome</keyword>
<dbReference type="EMBL" id="JADGIZ020000040">
    <property type="protein sequence ID" value="KAL2913881.1"/>
    <property type="molecule type" value="Genomic_DNA"/>
</dbReference>
<organism evidence="2 3">
    <name type="scientific">Polyrhizophydium stewartii</name>
    <dbReference type="NCBI Taxonomy" id="2732419"/>
    <lineage>
        <taxon>Eukaryota</taxon>
        <taxon>Fungi</taxon>
        <taxon>Fungi incertae sedis</taxon>
        <taxon>Chytridiomycota</taxon>
        <taxon>Chytridiomycota incertae sedis</taxon>
        <taxon>Chytridiomycetes</taxon>
        <taxon>Rhizophydiales</taxon>
        <taxon>Rhizophydiales incertae sedis</taxon>
        <taxon>Polyrhizophydium</taxon>
    </lineage>
</organism>
<dbReference type="InterPro" id="IPR011009">
    <property type="entry name" value="Kinase-like_dom_sf"/>
</dbReference>
<dbReference type="InterPro" id="IPR000719">
    <property type="entry name" value="Prot_kinase_dom"/>
</dbReference>
<reference evidence="2 3" key="1">
    <citation type="submission" date="2023-09" db="EMBL/GenBank/DDBJ databases">
        <title>Pangenome analysis of Batrachochytrium dendrobatidis and related Chytrids.</title>
        <authorList>
            <person name="Yacoub M.N."/>
            <person name="Stajich J.E."/>
            <person name="James T.Y."/>
        </authorList>
    </citation>
    <scope>NUCLEOTIDE SEQUENCE [LARGE SCALE GENOMIC DNA]</scope>
    <source>
        <strain evidence="2 3">JEL0888</strain>
    </source>
</reference>
<dbReference type="PROSITE" id="PS50011">
    <property type="entry name" value="PROTEIN_KINASE_DOM"/>
    <property type="match status" value="1"/>
</dbReference>